<dbReference type="Pfam" id="PF02465">
    <property type="entry name" value="FliD_N"/>
    <property type="match status" value="1"/>
</dbReference>
<dbReference type="GO" id="GO:0009421">
    <property type="term" value="C:bacterial-type flagellum filament cap"/>
    <property type="evidence" value="ECO:0007669"/>
    <property type="project" value="InterPro"/>
</dbReference>
<dbReference type="InterPro" id="IPR003481">
    <property type="entry name" value="FliD_N"/>
</dbReference>
<evidence type="ECO:0000259" key="10">
    <source>
        <dbReference type="Pfam" id="PF07195"/>
    </source>
</evidence>
<feature type="coiled-coil region" evidence="8">
    <location>
        <begin position="828"/>
        <end position="855"/>
    </location>
</feature>
<dbReference type="PANTHER" id="PTHR30288">
    <property type="entry name" value="FLAGELLAR CAP/ASSEMBLY PROTEIN FLID"/>
    <property type="match status" value="1"/>
</dbReference>
<comment type="caution">
    <text evidence="11">The sequence shown here is derived from an EMBL/GenBank/DDBJ whole genome shotgun (WGS) entry which is preliminary data.</text>
</comment>
<proteinExistence type="inferred from homology"/>
<dbReference type="Pfam" id="PF07195">
    <property type="entry name" value="FliD_C"/>
    <property type="match status" value="1"/>
</dbReference>
<evidence type="ECO:0000313" key="11">
    <source>
        <dbReference type="EMBL" id="MPM13794.1"/>
    </source>
</evidence>
<keyword evidence="5" id="KW-0975">Bacterial flagellum</keyword>
<evidence type="ECO:0000256" key="3">
    <source>
        <dbReference type="ARBA" id="ARBA00011255"/>
    </source>
</evidence>
<gene>
    <name evidence="11" type="ORF">SDC9_60153</name>
</gene>
<dbReference type="InterPro" id="IPR010809">
    <property type="entry name" value="FliD_C"/>
</dbReference>
<sequence length="886" mass="96040">MPTRITGLATGMDIDSVVKQTMQAYRTKIDTQQQKKDVLEIKQKLYRDIVKEAQSLYNTHFDILKSGSLVRASTWQSIKFTSNSDSLKVTGDSSAKLGNYAITGESAKAATITKTESEVGSEITINGQKFKVEGSTAKEKAVNLNNALTKAGINVSVRYTDFASDTQGINKQAFIFESKLLGKDNNFVIGGTPNYNSTVTGENAKAAEITRITVDMLKNNAVSGQSTFKIGEKEITIDVSGDNNAIKNNLNTALSNNNTGFTTEVDNSGNIKFISNEAKSGQVKPNIEIKNQEGIFEEVSIGFTDGKDESPAEIVLNSTALNKSITINGSIVDLSKLGENATKEDIIKAINGALGEGSSVKAQIIDDNIVLKTKSDTGETAKITLSVPDDNGTIYGKDATSSEITGLKVSDLISNIVSGKVTFKIDNNEISIDIAETSTNEDIEKLLNTALSGKGYNAKIDEGNIILTTTTTGGTGQKPPVIAFKKENSEGNEIFEEFKGITFTSGKDATSAKVTLNSADLNKPIVINGIAVDLTNIDAGSTNESKAEYINKILSNQKIPIRAEVKGDNIVLTSNLKGESSKITLSSLDKGTPSQGGKDANIVINNGMGTYTHTGNTNSFTLDGITFNFTGEIPSEGIKVTSSQDSTEIVEKVKKYIEDYNALIEKLNTLTNEKRDRSYQPLTKDQKDAMSDKEIELWESKVQKGQLRRDSDLMRITNSLKQGMRTLVTGAGLTLKDIGIESVEDYGGTKDGTYRINEDTLKKAIENDTESVSKLFMQSPQSGVSESEGYNQKGIMMRLKDILNNETVSSKSVLAKKAGFEGTTTIITNTLTKTMEQYQNKIDQMEDLFSQKEQALYNKYAKLESIMNSYNSQMTYLSQSLGLGTS</sequence>
<evidence type="ECO:0000256" key="5">
    <source>
        <dbReference type="ARBA" id="ARBA00023143"/>
    </source>
</evidence>
<dbReference type="GO" id="GO:0009424">
    <property type="term" value="C:bacterial-type flagellum hook"/>
    <property type="evidence" value="ECO:0007669"/>
    <property type="project" value="InterPro"/>
</dbReference>
<evidence type="ECO:0000259" key="9">
    <source>
        <dbReference type="Pfam" id="PF02465"/>
    </source>
</evidence>
<dbReference type="EMBL" id="VSSQ01002174">
    <property type="protein sequence ID" value="MPM13794.1"/>
    <property type="molecule type" value="Genomic_DNA"/>
</dbReference>
<evidence type="ECO:0000256" key="2">
    <source>
        <dbReference type="ARBA" id="ARBA00009764"/>
    </source>
</evidence>
<dbReference type="InterPro" id="IPR040026">
    <property type="entry name" value="FliD"/>
</dbReference>
<feature type="domain" description="Flagellar hook-associated protein 2 N-terminal" evidence="9">
    <location>
        <begin position="10"/>
        <end position="103"/>
    </location>
</feature>
<name>A0A644XI62_9ZZZZ</name>
<evidence type="ECO:0000256" key="1">
    <source>
        <dbReference type="ARBA" id="ARBA00004365"/>
    </source>
</evidence>
<evidence type="ECO:0000256" key="8">
    <source>
        <dbReference type="SAM" id="Coils"/>
    </source>
</evidence>
<organism evidence="11">
    <name type="scientific">bioreactor metagenome</name>
    <dbReference type="NCBI Taxonomy" id="1076179"/>
    <lineage>
        <taxon>unclassified sequences</taxon>
        <taxon>metagenomes</taxon>
        <taxon>ecological metagenomes</taxon>
    </lineage>
</organism>
<dbReference type="GO" id="GO:0071973">
    <property type="term" value="P:bacterial-type flagellum-dependent cell motility"/>
    <property type="evidence" value="ECO:0007669"/>
    <property type="project" value="TreeGrafter"/>
</dbReference>
<dbReference type="AlphaFoldDB" id="A0A644XI62"/>
<evidence type="ECO:0000256" key="7">
    <source>
        <dbReference type="ARBA" id="ARBA00033192"/>
    </source>
</evidence>
<comment type="subcellular location">
    <subcellularLocation>
        <location evidence="1">Bacterial flagellum</location>
    </subcellularLocation>
</comment>
<keyword evidence="4 8" id="KW-0175">Coiled coil</keyword>
<comment type="similarity">
    <text evidence="2">Belongs to the FliD family.</text>
</comment>
<reference evidence="11" key="1">
    <citation type="submission" date="2019-08" db="EMBL/GenBank/DDBJ databases">
        <authorList>
            <person name="Kucharzyk K."/>
            <person name="Murdoch R.W."/>
            <person name="Higgins S."/>
            <person name="Loffler F."/>
        </authorList>
    </citation>
    <scope>NUCLEOTIDE SEQUENCE</scope>
</reference>
<accession>A0A644XI62</accession>
<evidence type="ECO:0000256" key="4">
    <source>
        <dbReference type="ARBA" id="ARBA00023054"/>
    </source>
</evidence>
<dbReference type="PANTHER" id="PTHR30288:SF0">
    <property type="entry name" value="FLAGELLAR HOOK-ASSOCIATED PROTEIN 2"/>
    <property type="match status" value="1"/>
</dbReference>
<dbReference type="GO" id="GO:0007155">
    <property type="term" value="P:cell adhesion"/>
    <property type="evidence" value="ECO:0007669"/>
    <property type="project" value="InterPro"/>
</dbReference>
<comment type="subunit">
    <text evidence="3">Homopentamer.</text>
</comment>
<evidence type="ECO:0000256" key="6">
    <source>
        <dbReference type="ARBA" id="ARBA00033074"/>
    </source>
</evidence>
<feature type="domain" description="Flagellar hook-associated protein 2 C-terminal" evidence="10">
    <location>
        <begin position="597"/>
        <end position="872"/>
    </location>
</feature>
<protein>
    <recommendedName>
        <fullName evidence="7">Filament cap protein</fullName>
    </recommendedName>
    <alternativeName>
        <fullName evidence="6">Flagellar cap protein</fullName>
    </alternativeName>
</protein>